<proteinExistence type="predicted"/>
<keyword evidence="5" id="KW-1185">Reference proteome</keyword>
<evidence type="ECO:0000313" key="4">
    <source>
        <dbReference type="EMBL" id="MET4756006.1"/>
    </source>
</evidence>
<sequence>MSEVQIRKANIDDASLILSFVKELAIYEKAENEVIATVEDIEKNLFDESTTTEAVICLYGGKPVGFAVYFLNFSTWLGKNGLYLEDLYVSPEFRGCGAGKKMLKHLAQLAVEYNCGRFEWSVLDWNEPAIKFYESIGAKSQSEWVGYRLQGQALESFAKS</sequence>
<dbReference type="InterPro" id="IPR051016">
    <property type="entry name" value="Diverse_Substrate_AcTransf"/>
</dbReference>
<dbReference type="RefSeq" id="WP_354010372.1">
    <property type="nucleotide sequence ID" value="NZ_JBEWTA010000001.1"/>
</dbReference>
<dbReference type="Pfam" id="PF00583">
    <property type="entry name" value="Acetyltransf_1"/>
    <property type="match status" value="1"/>
</dbReference>
<evidence type="ECO:0000313" key="5">
    <source>
        <dbReference type="Proteomes" id="UP001549366"/>
    </source>
</evidence>
<evidence type="ECO:0000259" key="3">
    <source>
        <dbReference type="PROSITE" id="PS51186"/>
    </source>
</evidence>
<keyword evidence="1" id="KW-0808">Transferase</keyword>
<organism evidence="4 5">
    <name type="scientific">Endozoicomonas lisbonensis</name>
    <dbReference type="NCBI Taxonomy" id="3120522"/>
    <lineage>
        <taxon>Bacteria</taxon>
        <taxon>Pseudomonadati</taxon>
        <taxon>Pseudomonadota</taxon>
        <taxon>Gammaproteobacteria</taxon>
        <taxon>Oceanospirillales</taxon>
        <taxon>Endozoicomonadaceae</taxon>
        <taxon>Endozoicomonas</taxon>
    </lineage>
</organism>
<dbReference type="Proteomes" id="UP001549366">
    <property type="component" value="Unassembled WGS sequence"/>
</dbReference>
<dbReference type="PANTHER" id="PTHR10545:SF29">
    <property type="entry name" value="GH14572P-RELATED"/>
    <property type="match status" value="1"/>
</dbReference>
<dbReference type="PANTHER" id="PTHR10545">
    <property type="entry name" value="DIAMINE N-ACETYLTRANSFERASE"/>
    <property type="match status" value="1"/>
</dbReference>
<keyword evidence="2" id="KW-0012">Acyltransferase</keyword>
<protein>
    <submittedName>
        <fullName evidence="4">GNAT superfamily N-acetyltransferase</fullName>
    </submittedName>
</protein>
<feature type="domain" description="N-acetyltransferase" evidence="3">
    <location>
        <begin position="4"/>
        <end position="160"/>
    </location>
</feature>
<reference evidence="4 5" key="1">
    <citation type="submission" date="2024-06" db="EMBL/GenBank/DDBJ databases">
        <title>Genomic Encyclopedia of Type Strains, Phase V (KMG-V): Genome sequencing to study the core and pangenomes of soil and plant-associated prokaryotes.</title>
        <authorList>
            <person name="Whitman W."/>
        </authorList>
    </citation>
    <scope>NUCLEOTIDE SEQUENCE [LARGE SCALE GENOMIC DNA]</scope>
    <source>
        <strain evidence="4 5">NE40</strain>
    </source>
</reference>
<comment type="caution">
    <text evidence="4">The sequence shown here is derived from an EMBL/GenBank/DDBJ whole genome shotgun (WGS) entry which is preliminary data.</text>
</comment>
<dbReference type="InterPro" id="IPR016181">
    <property type="entry name" value="Acyl_CoA_acyltransferase"/>
</dbReference>
<evidence type="ECO:0000256" key="1">
    <source>
        <dbReference type="ARBA" id="ARBA00022679"/>
    </source>
</evidence>
<dbReference type="Gene3D" id="3.40.630.30">
    <property type="match status" value="1"/>
</dbReference>
<dbReference type="EMBL" id="JBEWTB010000002">
    <property type="protein sequence ID" value="MET4756006.1"/>
    <property type="molecule type" value="Genomic_DNA"/>
</dbReference>
<name>A0ABV2SE22_9GAMM</name>
<dbReference type="InterPro" id="IPR000182">
    <property type="entry name" value="GNAT_dom"/>
</dbReference>
<evidence type="ECO:0000256" key="2">
    <source>
        <dbReference type="ARBA" id="ARBA00023315"/>
    </source>
</evidence>
<dbReference type="SUPFAM" id="SSF55729">
    <property type="entry name" value="Acyl-CoA N-acyltransferases (Nat)"/>
    <property type="match status" value="1"/>
</dbReference>
<dbReference type="PROSITE" id="PS51186">
    <property type="entry name" value="GNAT"/>
    <property type="match status" value="1"/>
</dbReference>
<dbReference type="CDD" id="cd04301">
    <property type="entry name" value="NAT_SF"/>
    <property type="match status" value="1"/>
</dbReference>
<accession>A0ABV2SE22</accession>
<gene>
    <name evidence="4" type="ORF">V5J35_001198</name>
</gene>